<proteinExistence type="predicted"/>
<name>A0A9D3XUL1_9SAUR</name>
<evidence type="ECO:0000313" key="2">
    <source>
        <dbReference type="Proteomes" id="UP000827986"/>
    </source>
</evidence>
<accession>A0A9D3XUL1</accession>
<organism evidence="1 2">
    <name type="scientific">Mauremys mutica</name>
    <name type="common">yellowpond turtle</name>
    <dbReference type="NCBI Taxonomy" id="74926"/>
    <lineage>
        <taxon>Eukaryota</taxon>
        <taxon>Metazoa</taxon>
        <taxon>Chordata</taxon>
        <taxon>Craniata</taxon>
        <taxon>Vertebrata</taxon>
        <taxon>Euteleostomi</taxon>
        <taxon>Archelosauria</taxon>
        <taxon>Testudinata</taxon>
        <taxon>Testudines</taxon>
        <taxon>Cryptodira</taxon>
        <taxon>Durocryptodira</taxon>
        <taxon>Testudinoidea</taxon>
        <taxon>Geoemydidae</taxon>
        <taxon>Geoemydinae</taxon>
        <taxon>Mauremys</taxon>
    </lineage>
</organism>
<protein>
    <submittedName>
        <fullName evidence="1">Uncharacterized protein</fullName>
    </submittedName>
</protein>
<reference evidence="1" key="1">
    <citation type="submission" date="2021-09" db="EMBL/GenBank/DDBJ databases">
        <title>The genome of Mauremys mutica provides insights into the evolution of semi-aquatic lifestyle.</title>
        <authorList>
            <person name="Gong S."/>
            <person name="Gao Y."/>
        </authorList>
    </citation>
    <scope>NUCLEOTIDE SEQUENCE</scope>
    <source>
        <strain evidence="1">MM-2020</strain>
        <tissue evidence="1">Muscle</tissue>
    </source>
</reference>
<evidence type="ECO:0000313" key="1">
    <source>
        <dbReference type="EMBL" id="KAH1187114.1"/>
    </source>
</evidence>
<sequence length="101" mass="11639">MQVSARMILKRKIRNNKLLKENKNKSQMIPPRTCNAFPCREYTPSWFIIAFVCGHLKSGKNWCEAMGAGGGEKILPLILQYMLGGVYVKYLVYWNNKLLTI</sequence>
<dbReference type="AlphaFoldDB" id="A0A9D3XUL1"/>
<comment type="caution">
    <text evidence="1">The sequence shown here is derived from an EMBL/GenBank/DDBJ whole genome shotgun (WGS) entry which is preliminary data.</text>
</comment>
<gene>
    <name evidence="1" type="ORF">KIL84_019863</name>
</gene>
<keyword evidence="2" id="KW-1185">Reference proteome</keyword>
<dbReference type="Proteomes" id="UP000827986">
    <property type="component" value="Unassembled WGS sequence"/>
</dbReference>
<dbReference type="EMBL" id="JAHDVG010000463">
    <property type="protein sequence ID" value="KAH1187114.1"/>
    <property type="molecule type" value="Genomic_DNA"/>
</dbReference>